<evidence type="ECO:0000313" key="1">
    <source>
        <dbReference type="EMBL" id="TFE88010.1"/>
    </source>
</evidence>
<dbReference type="RefSeq" id="WP_134752564.1">
    <property type="nucleotide sequence ID" value="NZ_MYFO02000003.1"/>
</dbReference>
<accession>A0A4Y8Q2D1</accession>
<reference evidence="1 2" key="1">
    <citation type="submission" date="2017-03" db="EMBL/GenBank/DDBJ databases">
        <title>Isolation of Levoglucosan Utilizing Bacteria.</title>
        <authorList>
            <person name="Arya A.S."/>
        </authorList>
    </citation>
    <scope>NUCLEOTIDE SEQUENCE [LARGE SCALE GENOMIC DNA]</scope>
    <source>
        <strain evidence="1 2">MEC069</strain>
    </source>
</reference>
<dbReference type="EMBL" id="MYFO01000011">
    <property type="protein sequence ID" value="TFE88010.1"/>
    <property type="molecule type" value="Genomic_DNA"/>
</dbReference>
<protein>
    <submittedName>
        <fullName evidence="1">Uncharacterized protein</fullName>
    </submittedName>
</protein>
<sequence length="149" mass="17360">MNFLEHVYDHVRSGKINNYPQPVALNLGLAYTMQLPDRKTSLFWLPYEFTGLAYIDLGHQVNIYPYYRGAVIEEVELSRGTDLHKPQTEEAFMKQLYVSGWELHKALAEEKYQYLQGSAADYIAKMYGFVDWLRYYNSARDIGTGKRMG</sequence>
<proteinExistence type="predicted"/>
<gene>
    <name evidence="1" type="ORF">B5M42_10675</name>
</gene>
<organism evidence="1 2">
    <name type="scientific">Paenibacillus athensensis</name>
    <dbReference type="NCBI Taxonomy" id="1967502"/>
    <lineage>
        <taxon>Bacteria</taxon>
        <taxon>Bacillati</taxon>
        <taxon>Bacillota</taxon>
        <taxon>Bacilli</taxon>
        <taxon>Bacillales</taxon>
        <taxon>Paenibacillaceae</taxon>
        <taxon>Paenibacillus</taxon>
    </lineage>
</organism>
<name>A0A4Y8Q2D1_9BACL</name>
<comment type="caution">
    <text evidence="1">The sequence shown here is derived from an EMBL/GenBank/DDBJ whole genome shotgun (WGS) entry which is preliminary data.</text>
</comment>
<evidence type="ECO:0000313" key="2">
    <source>
        <dbReference type="Proteomes" id="UP000298246"/>
    </source>
</evidence>
<dbReference type="AlphaFoldDB" id="A0A4Y8Q2D1"/>
<dbReference type="Proteomes" id="UP000298246">
    <property type="component" value="Unassembled WGS sequence"/>
</dbReference>
<keyword evidence="2" id="KW-1185">Reference proteome</keyword>
<dbReference type="OrthoDB" id="2601329at2"/>